<dbReference type="PRINTS" id="PR00237">
    <property type="entry name" value="GPCRRHODOPSN"/>
</dbReference>
<dbReference type="Pfam" id="PF13853">
    <property type="entry name" value="7tm_4"/>
    <property type="match status" value="1"/>
</dbReference>
<dbReference type="InterPro" id="IPR000276">
    <property type="entry name" value="GPCR_Rhodpsn"/>
</dbReference>
<feature type="transmembrane region" description="Helical" evidence="10">
    <location>
        <begin position="203"/>
        <end position="223"/>
    </location>
</feature>
<gene>
    <name evidence="13" type="primary">LOC129339608</name>
</gene>
<feature type="transmembrane region" description="Helical" evidence="10">
    <location>
        <begin position="97"/>
        <end position="118"/>
    </location>
</feature>
<organism evidence="12 13">
    <name type="scientific">Eublepharis macularius</name>
    <name type="common">Leopard gecko</name>
    <name type="synonym">Cyrtodactylus macularius</name>
    <dbReference type="NCBI Taxonomy" id="481883"/>
    <lineage>
        <taxon>Eukaryota</taxon>
        <taxon>Metazoa</taxon>
        <taxon>Chordata</taxon>
        <taxon>Craniata</taxon>
        <taxon>Vertebrata</taxon>
        <taxon>Euteleostomi</taxon>
        <taxon>Lepidosauria</taxon>
        <taxon>Squamata</taxon>
        <taxon>Bifurcata</taxon>
        <taxon>Gekkota</taxon>
        <taxon>Eublepharidae</taxon>
        <taxon>Eublepharinae</taxon>
        <taxon>Eublepharis</taxon>
    </lineage>
</organism>
<evidence type="ECO:0000256" key="9">
    <source>
        <dbReference type="RuleBase" id="RU000688"/>
    </source>
</evidence>
<keyword evidence="4 10" id="KW-1133">Transmembrane helix</keyword>
<dbReference type="FunFam" id="1.20.1070.10:FF:000007">
    <property type="entry name" value="Olfactory receptor"/>
    <property type="match status" value="1"/>
</dbReference>
<evidence type="ECO:0000256" key="4">
    <source>
        <dbReference type="ARBA" id="ARBA00022989"/>
    </source>
</evidence>
<proteinExistence type="inferred from homology"/>
<dbReference type="Gene3D" id="1.20.1070.10">
    <property type="entry name" value="Rhodopsin 7-helix transmembrane proteins"/>
    <property type="match status" value="1"/>
</dbReference>
<feature type="domain" description="G-protein coupled receptors family 1 profile" evidence="11">
    <location>
        <begin position="38"/>
        <end position="285"/>
    </location>
</feature>
<evidence type="ECO:0000256" key="2">
    <source>
        <dbReference type="ARBA" id="ARBA00022692"/>
    </source>
</evidence>
<evidence type="ECO:0000256" key="1">
    <source>
        <dbReference type="ARBA" id="ARBA00004141"/>
    </source>
</evidence>
<keyword evidence="10" id="KW-0716">Sensory transduction</keyword>
<comment type="subcellular location">
    <subcellularLocation>
        <location evidence="10">Cell membrane</location>
        <topology evidence="10">Multi-pass membrane protein</topology>
    </subcellularLocation>
    <subcellularLocation>
        <location evidence="1">Membrane</location>
        <topology evidence="1">Multi-pass membrane protein</topology>
    </subcellularLocation>
</comment>
<evidence type="ECO:0000256" key="3">
    <source>
        <dbReference type="ARBA" id="ARBA00022725"/>
    </source>
</evidence>
<dbReference type="GO" id="GO:0004930">
    <property type="term" value="F:G protein-coupled receptor activity"/>
    <property type="evidence" value="ECO:0007669"/>
    <property type="project" value="UniProtKB-KW"/>
</dbReference>
<evidence type="ECO:0000313" key="12">
    <source>
        <dbReference type="Proteomes" id="UP001190640"/>
    </source>
</evidence>
<accession>A0AA97K2E1</accession>
<dbReference type="PROSITE" id="PS00237">
    <property type="entry name" value="G_PROTEIN_RECEP_F1_1"/>
    <property type="match status" value="1"/>
</dbReference>
<evidence type="ECO:0000256" key="7">
    <source>
        <dbReference type="ARBA" id="ARBA00023170"/>
    </source>
</evidence>
<keyword evidence="6 10" id="KW-0472">Membrane</keyword>
<dbReference type="KEGG" id="emc:129339608"/>
<reference evidence="13" key="1">
    <citation type="submission" date="2025-08" db="UniProtKB">
        <authorList>
            <consortium name="RefSeq"/>
        </authorList>
    </citation>
    <scope>IDENTIFICATION</scope>
    <source>
        <tissue evidence="13">Blood</tissue>
    </source>
</reference>
<keyword evidence="10" id="KW-1003">Cell membrane</keyword>
<keyword evidence="7 9" id="KW-0675">Receptor</keyword>
<dbReference type="InterPro" id="IPR017452">
    <property type="entry name" value="GPCR_Rhodpsn_7TM"/>
</dbReference>
<protein>
    <recommendedName>
        <fullName evidence="10">Olfactory receptor</fullName>
    </recommendedName>
</protein>
<feature type="transmembrane region" description="Helical" evidence="10">
    <location>
        <begin position="20"/>
        <end position="46"/>
    </location>
</feature>
<name>A0AA97K2E1_EUBMA</name>
<keyword evidence="5 9" id="KW-0297">G-protein coupled receptor</keyword>
<feature type="transmembrane region" description="Helical" evidence="10">
    <location>
        <begin position="235"/>
        <end position="258"/>
    </location>
</feature>
<evidence type="ECO:0000256" key="6">
    <source>
        <dbReference type="ARBA" id="ARBA00023136"/>
    </source>
</evidence>
<evidence type="ECO:0000313" key="13">
    <source>
        <dbReference type="RefSeq" id="XP_054850165.1"/>
    </source>
</evidence>
<dbReference type="RefSeq" id="XP_054850165.1">
    <property type="nucleotide sequence ID" value="XM_054994190.1"/>
</dbReference>
<evidence type="ECO:0000256" key="5">
    <source>
        <dbReference type="ARBA" id="ARBA00023040"/>
    </source>
</evidence>
<feature type="transmembrane region" description="Helical" evidence="10">
    <location>
        <begin position="270"/>
        <end position="288"/>
    </location>
</feature>
<dbReference type="CDD" id="cd15935">
    <property type="entry name" value="7tmA_OR4Q3-like"/>
    <property type="match status" value="1"/>
</dbReference>
<dbReference type="PRINTS" id="PR00245">
    <property type="entry name" value="OLFACTORYR"/>
</dbReference>
<dbReference type="InterPro" id="IPR000725">
    <property type="entry name" value="Olfact_rcpt"/>
</dbReference>
<comment type="similarity">
    <text evidence="9">Belongs to the G-protein coupled receptor 1 family.</text>
</comment>
<keyword evidence="3 10" id="KW-0552">Olfaction</keyword>
<feature type="transmembrane region" description="Helical" evidence="10">
    <location>
        <begin position="139"/>
        <end position="162"/>
    </location>
</feature>
<feature type="transmembrane region" description="Helical" evidence="10">
    <location>
        <begin position="58"/>
        <end position="77"/>
    </location>
</feature>
<evidence type="ECO:0000256" key="10">
    <source>
        <dbReference type="RuleBase" id="RU363047"/>
    </source>
</evidence>
<keyword evidence="8 9" id="KW-0807">Transducer</keyword>
<sequence>MNVSSVTEFVFRGISCSHPIRHLLFVLVLACYTTIILGNLLIVVTVNKEPCLRQSPMYFFLASLSIIDAMLGCVAAPKMMADLVTCGNTISFGGCLAQVFFLHFFGGSEMLLLTLMAYDRYAAICQPLTYAVTMNRPRCARLLALCWVGGFIHSTTQLVLILRLPFCGPNELDSFYCDVPQVVRLACANTYVTELLMVANSGLLSLLCFFTLLVSYGVIIATLRGHFKEMGGKALSTCSSHLMVVCLIFVPCIFVYLVPFSSSRVDKMASIFYTVVTPALNPIIYTLRNHEMKEAVGRMQGRREGKLKPLLQSFVDEGMRV</sequence>
<dbReference type="Proteomes" id="UP001190640">
    <property type="component" value="Chromosome 12"/>
</dbReference>
<evidence type="ECO:0000256" key="8">
    <source>
        <dbReference type="ARBA" id="ARBA00023224"/>
    </source>
</evidence>
<dbReference type="GeneID" id="129339608"/>
<dbReference type="SUPFAM" id="SSF81321">
    <property type="entry name" value="Family A G protein-coupled receptor-like"/>
    <property type="match status" value="1"/>
</dbReference>
<dbReference type="PROSITE" id="PS50262">
    <property type="entry name" value="G_PROTEIN_RECEP_F1_2"/>
    <property type="match status" value="1"/>
</dbReference>
<evidence type="ECO:0000259" key="11">
    <source>
        <dbReference type="PROSITE" id="PS50262"/>
    </source>
</evidence>
<dbReference type="AlphaFoldDB" id="A0AA97K2E1"/>
<dbReference type="GO" id="GO:0005886">
    <property type="term" value="C:plasma membrane"/>
    <property type="evidence" value="ECO:0007669"/>
    <property type="project" value="UniProtKB-SubCell"/>
</dbReference>
<keyword evidence="2 9" id="KW-0812">Transmembrane</keyword>
<keyword evidence="12" id="KW-1185">Reference proteome</keyword>
<dbReference type="InterPro" id="IPR050427">
    <property type="entry name" value="Olfactory_Receptors"/>
</dbReference>
<dbReference type="GO" id="GO:0004984">
    <property type="term" value="F:olfactory receptor activity"/>
    <property type="evidence" value="ECO:0007669"/>
    <property type="project" value="InterPro"/>
</dbReference>
<dbReference type="PANTHER" id="PTHR48002">
    <property type="entry name" value="OLFACTORY RECEPTOR"/>
    <property type="match status" value="1"/>
</dbReference>